<evidence type="ECO:0000256" key="7">
    <source>
        <dbReference type="ARBA" id="ARBA00023157"/>
    </source>
</evidence>
<feature type="transmembrane region" description="Helical" evidence="9">
    <location>
        <begin position="215"/>
        <end position="237"/>
    </location>
</feature>
<dbReference type="CDD" id="cd00063">
    <property type="entry name" value="FN3"/>
    <property type="match status" value="2"/>
</dbReference>
<evidence type="ECO:0000259" key="10">
    <source>
        <dbReference type="PROSITE" id="PS50853"/>
    </source>
</evidence>
<comment type="subcellular location">
    <subcellularLocation>
        <location evidence="1">Membrane</location>
        <topology evidence="1">Single-pass membrane protein</topology>
    </subcellularLocation>
</comment>
<dbReference type="InterPro" id="IPR013783">
    <property type="entry name" value="Ig-like_fold"/>
</dbReference>
<feature type="domain" description="Fibronectin type-III" evidence="10">
    <location>
        <begin position="9"/>
        <end position="104"/>
    </location>
</feature>
<evidence type="ECO:0000313" key="12">
    <source>
        <dbReference type="Proteomes" id="UP001321473"/>
    </source>
</evidence>
<organism evidence="11 12">
    <name type="scientific">Amblyomma americanum</name>
    <name type="common">Lone star tick</name>
    <dbReference type="NCBI Taxonomy" id="6943"/>
    <lineage>
        <taxon>Eukaryota</taxon>
        <taxon>Metazoa</taxon>
        <taxon>Ecdysozoa</taxon>
        <taxon>Arthropoda</taxon>
        <taxon>Chelicerata</taxon>
        <taxon>Arachnida</taxon>
        <taxon>Acari</taxon>
        <taxon>Parasitiformes</taxon>
        <taxon>Ixodida</taxon>
        <taxon>Ixodoidea</taxon>
        <taxon>Ixodidae</taxon>
        <taxon>Amblyomminae</taxon>
        <taxon>Amblyomma</taxon>
    </lineage>
</organism>
<dbReference type="InterPro" id="IPR036116">
    <property type="entry name" value="FN3_sf"/>
</dbReference>
<accession>A0AAQ4ESX0</accession>
<evidence type="ECO:0000256" key="2">
    <source>
        <dbReference type="ARBA" id="ARBA00022692"/>
    </source>
</evidence>
<keyword evidence="2 9" id="KW-0812">Transmembrane</keyword>
<keyword evidence="6 9" id="KW-0472">Membrane</keyword>
<dbReference type="EMBL" id="JARKHS020011452">
    <property type="protein sequence ID" value="KAK8777807.1"/>
    <property type="molecule type" value="Genomic_DNA"/>
</dbReference>
<dbReference type="PROSITE" id="PS50853">
    <property type="entry name" value="FN3"/>
    <property type="match status" value="1"/>
</dbReference>
<evidence type="ECO:0000313" key="11">
    <source>
        <dbReference type="EMBL" id="KAK8777807.1"/>
    </source>
</evidence>
<dbReference type="GO" id="GO:0007155">
    <property type="term" value="P:cell adhesion"/>
    <property type="evidence" value="ECO:0007669"/>
    <property type="project" value="UniProtKB-KW"/>
</dbReference>
<keyword evidence="5 9" id="KW-1133">Transmembrane helix</keyword>
<dbReference type="InterPro" id="IPR003961">
    <property type="entry name" value="FN3_dom"/>
</dbReference>
<keyword evidence="8" id="KW-0393">Immunoglobulin domain</keyword>
<dbReference type="SUPFAM" id="SSF49265">
    <property type="entry name" value="Fibronectin type III"/>
    <property type="match status" value="1"/>
</dbReference>
<protein>
    <recommendedName>
        <fullName evidence="10">Fibronectin type-III domain-containing protein</fullName>
    </recommendedName>
</protein>
<dbReference type="InterPro" id="IPR056754">
    <property type="entry name" value="DSCAM/DSCAML_C"/>
</dbReference>
<dbReference type="AlphaFoldDB" id="A0AAQ4ESX0"/>
<evidence type="ECO:0000256" key="4">
    <source>
        <dbReference type="ARBA" id="ARBA00022889"/>
    </source>
</evidence>
<dbReference type="Pfam" id="PF00041">
    <property type="entry name" value="fn3"/>
    <property type="match status" value="1"/>
</dbReference>
<dbReference type="Gene3D" id="2.60.40.10">
    <property type="entry name" value="Immunoglobulins"/>
    <property type="match status" value="2"/>
</dbReference>
<keyword evidence="3" id="KW-0732">Signal</keyword>
<gene>
    <name evidence="11" type="ORF">V5799_020852</name>
</gene>
<evidence type="ECO:0000256" key="6">
    <source>
        <dbReference type="ARBA" id="ARBA00023136"/>
    </source>
</evidence>
<evidence type="ECO:0000256" key="8">
    <source>
        <dbReference type="ARBA" id="ARBA00023319"/>
    </source>
</evidence>
<dbReference type="SMART" id="SM00060">
    <property type="entry name" value="FN3"/>
    <property type="match status" value="2"/>
</dbReference>
<comment type="caution">
    <text evidence="11">The sequence shown here is derived from an EMBL/GenBank/DDBJ whole genome shotgun (WGS) entry which is preliminary data.</text>
</comment>
<evidence type="ECO:0000256" key="9">
    <source>
        <dbReference type="SAM" id="Phobius"/>
    </source>
</evidence>
<dbReference type="GO" id="GO:0016020">
    <property type="term" value="C:membrane"/>
    <property type="evidence" value="ECO:0007669"/>
    <property type="project" value="UniProtKB-SubCell"/>
</dbReference>
<dbReference type="Proteomes" id="UP001321473">
    <property type="component" value="Unassembled WGS sequence"/>
</dbReference>
<dbReference type="Pfam" id="PF25059">
    <property type="entry name" value="FN3_DSCAM-DSCAML_C"/>
    <property type="match status" value="1"/>
</dbReference>
<evidence type="ECO:0000256" key="3">
    <source>
        <dbReference type="ARBA" id="ARBA00022729"/>
    </source>
</evidence>
<reference evidence="11 12" key="1">
    <citation type="journal article" date="2023" name="Arcadia Sci">
        <title>De novo assembly of a long-read Amblyomma americanum tick genome.</title>
        <authorList>
            <person name="Chou S."/>
            <person name="Poskanzer K.E."/>
            <person name="Rollins M."/>
            <person name="Thuy-Boun P.S."/>
        </authorList>
    </citation>
    <scope>NUCLEOTIDE SEQUENCE [LARGE SCALE GENOMIC DNA]</scope>
    <source>
        <strain evidence="11">F_SG_1</strain>
        <tissue evidence="11">Salivary glands</tissue>
    </source>
</reference>
<proteinExistence type="predicted"/>
<keyword evidence="4" id="KW-0130">Cell adhesion</keyword>
<keyword evidence="12" id="KW-1185">Reference proteome</keyword>
<keyword evidence="7" id="KW-1015">Disulfide bond</keyword>
<evidence type="ECO:0000256" key="1">
    <source>
        <dbReference type="ARBA" id="ARBA00004167"/>
    </source>
</evidence>
<evidence type="ECO:0000256" key="5">
    <source>
        <dbReference type="ARBA" id="ARBA00022989"/>
    </source>
</evidence>
<name>A0AAQ4ESX0_AMBAM</name>
<sequence length="360" mass="39721">MGETPTSDVASLFRVAVNYTSSTEIRIAWHDVIGSRHGYKLYLRPNISDWETYKVPGSTTAYTFSNLRCGTRYEIYVEAVGETRPRMTSIISAHTKGSVPVAPSHQQPLLVDSENVPLDLEAFGDGGCPIGHYVVKYRAVDDTEWTVVSKEGTKGHLVALNNLERGRRYKLLLGAANSAGYTERLYDVHVAPAASKGMSETSTGAVSQQEMHRKLAVVTSIVCSVVVLIVIVVAACVELGRRRRRERAEAAASEIYAEPRLKPASKCEEVALATWDKQKEPLPTPARNGDLSHPQQQQLYAPCPYGTSSGRLRQHAADGTLGRRSHTRTEIVEEFYDMPLPPVHPLRSFKLNSAVIGFRC</sequence>